<dbReference type="Gene3D" id="2.60.120.330">
    <property type="entry name" value="B-lactam Antibiotic, Isopenicillin N Synthase, Chain"/>
    <property type="match status" value="1"/>
</dbReference>
<dbReference type="InterPro" id="IPR050231">
    <property type="entry name" value="Iron_ascorbate_oxido_reductase"/>
</dbReference>
<dbReference type="OrthoDB" id="420380at2759"/>
<dbReference type="InterPro" id="IPR044861">
    <property type="entry name" value="IPNS-like_FE2OG_OXY"/>
</dbReference>
<dbReference type="InterPro" id="IPR027443">
    <property type="entry name" value="IPNS-like_sf"/>
</dbReference>
<dbReference type="Proteomes" id="UP000751190">
    <property type="component" value="Unassembled WGS sequence"/>
</dbReference>
<gene>
    <name evidence="2" type="ORF">KFE25_013738</name>
</gene>
<sequence>MPSAETESSALVVALSALSAALAPLEAKGLRIVGLHTTRGAAAPCVALAVRGVGAVAACRLVGASLGGGCVRAPSTVDEALELLLDAFGAHELLADTDLDELAGCMRLQRAPAQTGLVLDLEALLAAEPGSEPSRLFCRALRVEGYVHVRCPPPTVAVLRRLEQLCSEWYSLPTDDKEADISEYGHVDRKFTGYRQGRYREQLEVRLEAKGGVLPAPARVAGLAHAFEAALSLLEAHGRRLLAHVAHDIGVDVGWLLALLDPDGSGAPNPPDELGEAATDDARNDPSLRHSLVRACRYVAGVRGVGGSSVLCDEHTDVGFLTLDAHACRPGLEVRRRADRLWVPVEEEGEASCERMAVMVGDTLERVTARFYAATPHRVHAPHVGERIGLPFLLRGRSDALIDVRAPRSAAAAAGRSVHLAQMESTTIKELPAMDAAQSILHSWFRSSKAAQ</sequence>
<protein>
    <recommendedName>
        <fullName evidence="1">Isopenicillin N synthase-like Fe(2+) 2OG dioxygenase domain-containing protein</fullName>
    </recommendedName>
</protein>
<proteinExistence type="predicted"/>
<dbReference type="Pfam" id="PF03171">
    <property type="entry name" value="2OG-FeII_Oxy"/>
    <property type="match status" value="1"/>
</dbReference>
<keyword evidence="3" id="KW-1185">Reference proteome</keyword>
<comment type="caution">
    <text evidence="2">The sequence shown here is derived from an EMBL/GenBank/DDBJ whole genome shotgun (WGS) entry which is preliminary data.</text>
</comment>
<evidence type="ECO:0000313" key="3">
    <source>
        <dbReference type="Proteomes" id="UP000751190"/>
    </source>
</evidence>
<evidence type="ECO:0000313" key="2">
    <source>
        <dbReference type="EMBL" id="KAG8468655.1"/>
    </source>
</evidence>
<name>A0A8J5XZZ8_DIALT</name>
<organism evidence="2 3">
    <name type="scientific">Diacronema lutheri</name>
    <name type="common">Unicellular marine alga</name>
    <name type="synonym">Monochrysis lutheri</name>
    <dbReference type="NCBI Taxonomy" id="2081491"/>
    <lineage>
        <taxon>Eukaryota</taxon>
        <taxon>Haptista</taxon>
        <taxon>Haptophyta</taxon>
        <taxon>Pavlovophyceae</taxon>
        <taxon>Pavlovales</taxon>
        <taxon>Pavlovaceae</taxon>
        <taxon>Diacronema</taxon>
    </lineage>
</organism>
<dbReference type="SUPFAM" id="SSF51197">
    <property type="entry name" value="Clavaminate synthase-like"/>
    <property type="match status" value="1"/>
</dbReference>
<dbReference type="PANTHER" id="PTHR47990">
    <property type="entry name" value="2-OXOGLUTARATE (2OG) AND FE(II)-DEPENDENT OXYGENASE SUPERFAMILY PROTEIN-RELATED"/>
    <property type="match status" value="1"/>
</dbReference>
<evidence type="ECO:0000259" key="1">
    <source>
        <dbReference type="Pfam" id="PF03171"/>
    </source>
</evidence>
<dbReference type="EMBL" id="JAGTXO010000004">
    <property type="protein sequence ID" value="KAG8468655.1"/>
    <property type="molecule type" value="Genomic_DNA"/>
</dbReference>
<accession>A0A8J5XZZ8</accession>
<dbReference type="OMA" id="WFRSSKA"/>
<feature type="domain" description="Isopenicillin N synthase-like Fe(2+) 2OG dioxygenase" evidence="1">
    <location>
        <begin position="314"/>
        <end position="394"/>
    </location>
</feature>
<reference evidence="2" key="1">
    <citation type="submission" date="2021-05" db="EMBL/GenBank/DDBJ databases">
        <title>The genome of the haptophyte Pavlova lutheri (Diacronema luteri, Pavlovales) - a model for lipid biosynthesis in eukaryotic algae.</title>
        <authorList>
            <person name="Hulatt C.J."/>
            <person name="Posewitz M.C."/>
        </authorList>
    </citation>
    <scope>NUCLEOTIDE SEQUENCE</scope>
    <source>
        <strain evidence="2">NIVA-4/92</strain>
    </source>
</reference>
<dbReference type="AlphaFoldDB" id="A0A8J5XZZ8"/>